<sequence length="445" mass="51037">MTTNLHRLACCALLVCGTASAKVDAERAAALGKSLTPVGALRAGNAQGRIPAWDGGLKQSHMARGDNPYADERPLYTITASNLDQYSDLLSEGHKALFRTFPKTYKMKVYPSHRSASYPDWLYQATIGNATKVELTDNGYGFCCTARGFPFPIPENGTEVMWNHIMRYNTRGYRGYLNNAIVQPNGGHVVERDYLELTYVYNNPDTKLEELDNRNLYAMTKTVAPATKAGEAALLHVPIDRIRNQTGLWIYNNGVGRVRRVGEVGYDNPLFEGLVTHDQIDMFNGPLDRYTIRLIGKREMLVPYNSYALYSNGIDYDDLIQPGHLNQDIARYELHRVWVIEAQVRNGVRHRYKTRSFYLDEDSWLVLMEDIYDERDQFWRTSEAHAVTFANVPVVINGLQIHYDLQSRRYVIMNMTNEERDMIEYDWNQRPGYFTPRSLTRFAKP</sequence>
<comment type="caution">
    <text evidence="2">The sequence shown here is derived from an EMBL/GenBank/DDBJ whole genome shotgun (WGS) entry which is preliminary data.</text>
</comment>
<reference evidence="2 3" key="1">
    <citation type="submission" date="2023-09" db="EMBL/GenBank/DDBJ databases">
        <authorList>
            <person name="Rey-Velasco X."/>
        </authorList>
    </citation>
    <scope>NUCLEOTIDE SEQUENCE [LARGE SCALE GENOMIC DNA]</scope>
    <source>
        <strain evidence="2 3">W345</strain>
    </source>
</reference>
<proteinExistence type="predicted"/>
<evidence type="ECO:0000256" key="1">
    <source>
        <dbReference type="SAM" id="SignalP"/>
    </source>
</evidence>
<dbReference type="CDD" id="cd16329">
    <property type="entry name" value="LolA_like"/>
    <property type="match status" value="1"/>
</dbReference>
<evidence type="ECO:0000313" key="3">
    <source>
        <dbReference type="Proteomes" id="UP001254608"/>
    </source>
</evidence>
<dbReference type="RefSeq" id="WP_311365349.1">
    <property type="nucleotide sequence ID" value="NZ_JAVRIC010000015.1"/>
</dbReference>
<dbReference type="Pfam" id="PF07044">
    <property type="entry name" value="DUF1329"/>
    <property type="match status" value="1"/>
</dbReference>
<dbReference type="InterPro" id="IPR010752">
    <property type="entry name" value="DUF1329"/>
</dbReference>
<keyword evidence="1" id="KW-0732">Signal</keyword>
<dbReference type="Proteomes" id="UP001254608">
    <property type="component" value="Unassembled WGS sequence"/>
</dbReference>
<feature type="chain" id="PRO_5046865192" evidence="1">
    <location>
        <begin position="22"/>
        <end position="445"/>
    </location>
</feature>
<accession>A0ABU2WJB5</accession>
<feature type="signal peptide" evidence="1">
    <location>
        <begin position="1"/>
        <end position="21"/>
    </location>
</feature>
<organism evidence="2 3">
    <name type="scientific">Banduia mediterranea</name>
    <dbReference type="NCBI Taxonomy" id="3075609"/>
    <lineage>
        <taxon>Bacteria</taxon>
        <taxon>Pseudomonadati</taxon>
        <taxon>Pseudomonadota</taxon>
        <taxon>Gammaproteobacteria</taxon>
        <taxon>Nevskiales</taxon>
        <taxon>Algiphilaceae</taxon>
        <taxon>Banduia</taxon>
    </lineage>
</organism>
<gene>
    <name evidence="2" type="ORF">RM530_11380</name>
</gene>
<dbReference type="EMBL" id="JAVRIC010000015">
    <property type="protein sequence ID" value="MDT0497959.1"/>
    <property type="molecule type" value="Genomic_DNA"/>
</dbReference>
<protein>
    <submittedName>
        <fullName evidence="2">DUF1329 domain-containing protein</fullName>
    </submittedName>
</protein>
<name>A0ABU2WJB5_9GAMM</name>
<keyword evidence="3" id="KW-1185">Reference proteome</keyword>
<dbReference type="Gene3D" id="2.50.20.10">
    <property type="entry name" value="Lipoprotein localisation LolA/LolB/LppX"/>
    <property type="match status" value="1"/>
</dbReference>
<evidence type="ECO:0000313" key="2">
    <source>
        <dbReference type="EMBL" id="MDT0497959.1"/>
    </source>
</evidence>